<gene>
    <name evidence="1" type="ORF">CLV43_105292</name>
</gene>
<name>A0A2T0T7B1_9PSEU</name>
<dbReference type="EMBL" id="PVTF01000005">
    <property type="protein sequence ID" value="PRY41534.1"/>
    <property type="molecule type" value="Genomic_DNA"/>
</dbReference>
<dbReference type="RefSeq" id="WP_106188547.1">
    <property type="nucleotide sequence ID" value="NZ_PVTF01000005.1"/>
</dbReference>
<sequence>MVKNLTDRITRFGDRMLVKVAPKAKADAACGAYVYCCGWNGVSWELGQWRRDVEHGGECTPCYALNLPC</sequence>
<dbReference type="AlphaFoldDB" id="A0A2T0T7B1"/>
<organism evidence="1 2">
    <name type="scientific">Umezawaea tangerina</name>
    <dbReference type="NCBI Taxonomy" id="84725"/>
    <lineage>
        <taxon>Bacteria</taxon>
        <taxon>Bacillati</taxon>
        <taxon>Actinomycetota</taxon>
        <taxon>Actinomycetes</taxon>
        <taxon>Pseudonocardiales</taxon>
        <taxon>Pseudonocardiaceae</taxon>
        <taxon>Umezawaea</taxon>
    </lineage>
</organism>
<evidence type="ECO:0000313" key="2">
    <source>
        <dbReference type="Proteomes" id="UP000239494"/>
    </source>
</evidence>
<dbReference type="Proteomes" id="UP000239494">
    <property type="component" value="Unassembled WGS sequence"/>
</dbReference>
<proteinExistence type="predicted"/>
<accession>A0A2T0T7B1</accession>
<comment type="caution">
    <text evidence="1">The sequence shown here is derived from an EMBL/GenBank/DDBJ whole genome shotgun (WGS) entry which is preliminary data.</text>
</comment>
<evidence type="ECO:0000313" key="1">
    <source>
        <dbReference type="EMBL" id="PRY41534.1"/>
    </source>
</evidence>
<reference evidence="1 2" key="1">
    <citation type="submission" date="2018-03" db="EMBL/GenBank/DDBJ databases">
        <title>Genomic Encyclopedia of Archaeal and Bacterial Type Strains, Phase II (KMG-II): from individual species to whole genera.</title>
        <authorList>
            <person name="Goeker M."/>
        </authorList>
    </citation>
    <scope>NUCLEOTIDE SEQUENCE [LARGE SCALE GENOMIC DNA]</scope>
    <source>
        <strain evidence="1 2">DSM 44720</strain>
    </source>
</reference>
<keyword evidence="2" id="KW-1185">Reference proteome</keyword>
<protein>
    <submittedName>
        <fullName evidence="1">Uncharacterized protein</fullName>
    </submittedName>
</protein>